<reference evidence="2" key="1">
    <citation type="journal article" date="2023" name="Mol. Phylogenet. Evol.">
        <title>Genome-scale phylogeny and comparative genomics of the fungal order Sordariales.</title>
        <authorList>
            <person name="Hensen N."/>
            <person name="Bonometti L."/>
            <person name="Westerberg I."/>
            <person name="Brannstrom I.O."/>
            <person name="Guillou S."/>
            <person name="Cros-Aarteil S."/>
            <person name="Calhoun S."/>
            <person name="Haridas S."/>
            <person name="Kuo A."/>
            <person name="Mondo S."/>
            <person name="Pangilinan J."/>
            <person name="Riley R."/>
            <person name="LaButti K."/>
            <person name="Andreopoulos B."/>
            <person name="Lipzen A."/>
            <person name="Chen C."/>
            <person name="Yan M."/>
            <person name="Daum C."/>
            <person name="Ng V."/>
            <person name="Clum A."/>
            <person name="Steindorff A."/>
            <person name="Ohm R.A."/>
            <person name="Martin F."/>
            <person name="Silar P."/>
            <person name="Natvig D.O."/>
            <person name="Lalanne C."/>
            <person name="Gautier V."/>
            <person name="Ament-Velasquez S.L."/>
            <person name="Kruys A."/>
            <person name="Hutchinson M.I."/>
            <person name="Powell A.J."/>
            <person name="Barry K."/>
            <person name="Miller A.N."/>
            <person name="Grigoriev I.V."/>
            <person name="Debuchy R."/>
            <person name="Gladieux P."/>
            <person name="Hiltunen Thoren M."/>
            <person name="Johannesson H."/>
        </authorList>
    </citation>
    <scope>NUCLEOTIDE SEQUENCE</scope>
    <source>
        <strain evidence="2">CBS 958.72</strain>
    </source>
</reference>
<evidence type="ECO:0000313" key="2">
    <source>
        <dbReference type="EMBL" id="KAK3379929.1"/>
    </source>
</evidence>
<comment type="caution">
    <text evidence="2">The sequence shown here is derived from an EMBL/GenBank/DDBJ whole genome shotgun (WGS) entry which is preliminary data.</text>
</comment>
<accession>A0AAE0TT64</accession>
<protein>
    <submittedName>
        <fullName evidence="2">Uncharacterized protein</fullName>
    </submittedName>
</protein>
<keyword evidence="3" id="KW-1185">Reference proteome</keyword>
<gene>
    <name evidence="2" type="ORF">B0T24DRAFT_613524</name>
</gene>
<keyword evidence="1" id="KW-0812">Transmembrane</keyword>
<sequence>MAPPHVVQIHQYLGLTALFLSSCFLSFFVSFRVRTCVCKRLSREDAYLKTPVPDITKPIHVPRRLCTHGFCACWRQT</sequence>
<proteinExistence type="predicted"/>
<evidence type="ECO:0000256" key="1">
    <source>
        <dbReference type="SAM" id="Phobius"/>
    </source>
</evidence>
<dbReference type="EMBL" id="JAULSN010000002">
    <property type="protein sequence ID" value="KAK3379929.1"/>
    <property type="molecule type" value="Genomic_DNA"/>
</dbReference>
<keyword evidence="1" id="KW-0472">Membrane</keyword>
<organism evidence="2 3">
    <name type="scientific">Lasiosphaeria ovina</name>
    <dbReference type="NCBI Taxonomy" id="92902"/>
    <lineage>
        <taxon>Eukaryota</taxon>
        <taxon>Fungi</taxon>
        <taxon>Dikarya</taxon>
        <taxon>Ascomycota</taxon>
        <taxon>Pezizomycotina</taxon>
        <taxon>Sordariomycetes</taxon>
        <taxon>Sordariomycetidae</taxon>
        <taxon>Sordariales</taxon>
        <taxon>Lasiosphaeriaceae</taxon>
        <taxon>Lasiosphaeria</taxon>
    </lineage>
</organism>
<dbReference type="AlphaFoldDB" id="A0AAE0TT64"/>
<keyword evidence="1" id="KW-1133">Transmembrane helix</keyword>
<evidence type="ECO:0000313" key="3">
    <source>
        <dbReference type="Proteomes" id="UP001287356"/>
    </source>
</evidence>
<feature type="transmembrane region" description="Helical" evidence="1">
    <location>
        <begin position="12"/>
        <end position="33"/>
    </location>
</feature>
<dbReference type="Proteomes" id="UP001287356">
    <property type="component" value="Unassembled WGS sequence"/>
</dbReference>
<name>A0AAE0TT64_9PEZI</name>
<reference evidence="2" key="2">
    <citation type="submission" date="2023-06" db="EMBL/GenBank/DDBJ databases">
        <authorList>
            <consortium name="Lawrence Berkeley National Laboratory"/>
            <person name="Haridas S."/>
            <person name="Hensen N."/>
            <person name="Bonometti L."/>
            <person name="Westerberg I."/>
            <person name="Brannstrom I.O."/>
            <person name="Guillou S."/>
            <person name="Cros-Aarteil S."/>
            <person name="Calhoun S."/>
            <person name="Kuo A."/>
            <person name="Mondo S."/>
            <person name="Pangilinan J."/>
            <person name="Riley R."/>
            <person name="Labutti K."/>
            <person name="Andreopoulos B."/>
            <person name="Lipzen A."/>
            <person name="Chen C."/>
            <person name="Yanf M."/>
            <person name="Daum C."/>
            <person name="Ng V."/>
            <person name="Clum A."/>
            <person name="Steindorff A."/>
            <person name="Ohm R."/>
            <person name="Martin F."/>
            <person name="Silar P."/>
            <person name="Natvig D."/>
            <person name="Lalanne C."/>
            <person name="Gautier V."/>
            <person name="Ament-Velasquez S.L."/>
            <person name="Kruys A."/>
            <person name="Hutchinson M.I."/>
            <person name="Powell A.J."/>
            <person name="Barry K."/>
            <person name="Miller A.N."/>
            <person name="Grigoriev I.V."/>
            <person name="Debuchy R."/>
            <person name="Gladieux P."/>
            <person name="Thoren M.H."/>
            <person name="Johannesson H."/>
        </authorList>
    </citation>
    <scope>NUCLEOTIDE SEQUENCE</scope>
    <source>
        <strain evidence="2">CBS 958.72</strain>
    </source>
</reference>